<keyword evidence="7 15" id="KW-0418">Kinase</keyword>
<dbReference type="Pfam" id="PF01288">
    <property type="entry name" value="HPPK"/>
    <property type="match status" value="1"/>
</dbReference>
<keyword evidence="5" id="KW-0808">Transferase</keyword>
<evidence type="ECO:0000256" key="2">
    <source>
        <dbReference type="ARBA" id="ARBA00005810"/>
    </source>
</evidence>
<evidence type="ECO:0000256" key="1">
    <source>
        <dbReference type="ARBA" id="ARBA00005051"/>
    </source>
</evidence>
<proteinExistence type="inferred from homology"/>
<dbReference type="CDD" id="cd00483">
    <property type="entry name" value="HPPK"/>
    <property type="match status" value="1"/>
</dbReference>
<reference evidence="14 17" key="1">
    <citation type="submission" date="2016-08" db="EMBL/GenBank/DDBJ databases">
        <title>Candidatus Dactylopiibacterium carminicum genome sequence.</title>
        <authorList>
            <person name="Ramirez-Puebla S.T."/>
            <person name="Ormeno-Orrillo E."/>
            <person name="Vera-Ponce De Leon A."/>
            <person name="Luis L."/>
            <person name="Sanchez-Flores A."/>
            <person name="Monica R."/>
            <person name="Martinez-Romero E."/>
        </authorList>
    </citation>
    <scope>NUCLEOTIDE SEQUENCE [LARGE SCALE GENOMIC DNA]</scope>
    <source>
        <strain evidence="14">END1</strain>
    </source>
</reference>
<sequence length="160" mass="17581">MAWIGLGANLGTPAQTLREAIARLGAQPGCRLITHSSLYASAPLGEDTAGQPEYVNAVAALDTSLSARELLDMLLQVEREFGRQRSRRNAARTLDLDLLLYGHECIHVADLDVPHPRMHERAFVLIPLSELAREAHIPGRGFVGELLAVLPDQHIRRLPN</sequence>
<reference evidence="15 16" key="2">
    <citation type="submission" date="2017-07" db="EMBL/GenBank/DDBJ databases">
        <title>Candidatus Dactylopiibacterium carminicum, a nitrogen-fixing symbiont of the cochineal insect Dactylopius coccus and Dactylopius opuntiae (Hemiptera: Coccoidea: Dactylopiidae).</title>
        <authorList>
            <person name="Vera A."/>
        </authorList>
    </citation>
    <scope>NUCLEOTIDE SEQUENCE [LARGE SCALE GENOMIC DNA]</scope>
    <source>
        <strain evidence="15 16">NFDCM</strain>
    </source>
</reference>
<evidence type="ECO:0000313" key="14">
    <source>
        <dbReference type="EMBL" id="KAF7599293.1"/>
    </source>
</evidence>
<feature type="domain" description="7,8-dihydro-6-hydroxymethylpterin-pyrophosphokinase" evidence="13">
    <location>
        <begin position="88"/>
        <end position="99"/>
    </location>
</feature>
<evidence type="ECO:0000256" key="5">
    <source>
        <dbReference type="ARBA" id="ARBA00022679"/>
    </source>
</evidence>
<organism evidence="15 16">
    <name type="scientific">Candidatus Dactylopiibacterium carminicum</name>
    <dbReference type="NCBI Taxonomy" id="857335"/>
    <lineage>
        <taxon>Bacteria</taxon>
        <taxon>Pseudomonadati</taxon>
        <taxon>Pseudomonadota</taxon>
        <taxon>Betaproteobacteria</taxon>
        <taxon>Rhodocyclales</taxon>
        <taxon>Rhodocyclaceae</taxon>
        <taxon>Candidatus Dactylopiibacterium</taxon>
    </lineage>
</organism>
<evidence type="ECO:0000256" key="11">
    <source>
        <dbReference type="ARBA" id="ARBA00029766"/>
    </source>
</evidence>
<dbReference type="Proteomes" id="UP000216107">
    <property type="component" value="Unassembled WGS sequence"/>
</dbReference>
<evidence type="ECO:0000256" key="9">
    <source>
        <dbReference type="ARBA" id="ARBA00022909"/>
    </source>
</evidence>
<dbReference type="InterPro" id="IPR035907">
    <property type="entry name" value="Hppk_sf"/>
</dbReference>
<comment type="similarity">
    <text evidence="2">Belongs to the HPPK family.</text>
</comment>
<evidence type="ECO:0000256" key="6">
    <source>
        <dbReference type="ARBA" id="ARBA00022741"/>
    </source>
</evidence>
<dbReference type="GO" id="GO:0005524">
    <property type="term" value="F:ATP binding"/>
    <property type="evidence" value="ECO:0007669"/>
    <property type="project" value="UniProtKB-KW"/>
</dbReference>
<dbReference type="Gene3D" id="3.30.70.560">
    <property type="entry name" value="7,8-Dihydro-6-hydroxymethylpterin-pyrophosphokinase HPPK"/>
    <property type="match status" value="1"/>
</dbReference>
<comment type="pathway">
    <text evidence="1">Cofactor biosynthesis; tetrahydrofolate biosynthesis; 2-amino-4-hydroxy-6-hydroxymethyl-7,8-dihydropteridine diphosphate from 7,8-dihydroneopterin triphosphate: step 4/4.</text>
</comment>
<keyword evidence="8" id="KW-0067">ATP-binding</keyword>
<dbReference type="GO" id="GO:0003848">
    <property type="term" value="F:2-amino-4-hydroxy-6-hydroxymethyldihydropteridine diphosphokinase activity"/>
    <property type="evidence" value="ECO:0007669"/>
    <property type="project" value="UniProtKB-EC"/>
</dbReference>
<dbReference type="UniPathway" id="UPA00077">
    <property type="reaction ID" value="UER00155"/>
</dbReference>
<evidence type="ECO:0000256" key="8">
    <source>
        <dbReference type="ARBA" id="ARBA00022840"/>
    </source>
</evidence>
<dbReference type="InterPro" id="IPR000550">
    <property type="entry name" value="Hppk"/>
</dbReference>
<dbReference type="GO" id="GO:0016301">
    <property type="term" value="F:kinase activity"/>
    <property type="evidence" value="ECO:0007669"/>
    <property type="project" value="UniProtKB-KW"/>
</dbReference>
<dbReference type="GO" id="GO:0046656">
    <property type="term" value="P:folic acid biosynthetic process"/>
    <property type="evidence" value="ECO:0007669"/>
    <property type="project" value="UniProtKB-KW"/>
</dbReference>
<name>A0A272ENI8_9RHOO</name>
<dbReference type="EC" id="2.7.6.3" evidence="3"/>
<dbReference type="PANTHER" id="PTHR43071:SF1">
    <property type="entry name" value="2-AMINO-4-HYDROXY-6-HYDROXYMETHYLDIHYDROPTERIDINE PYROPHOSPHOKINASE"/>
    <property type="match status" value="1"/>
</dbReference>
<keyword evidence="17" id="KW-1185">Reference proteome</keyword>
<keyword evidence="9" id="KW-0289">Folate biosynthesis</keyword>
<keyword evidence="6" id="KW-0547">Nucleotide-binding</keyword>
<evidence type="ECO:0000256" key="3">
    <source>
        <dbReference type="ARBA" id="ARBA00013253"/>
    </source>
</evidence>
<evidence type="ECO:0000259" key="13">
    <source>
        <dbReference type="PROSITE" id="PS00794"/>
    </source>
</evidence>
<dbReference type="Proteomes" id="UP000623509">
    <property type="component" value="Unassembled WGS sequence"/>
</dbReference>
<dbReference type="EMBL" id="NMRN01000068">
    <property type="protein sequence ID" value="PAS91661.1"/>
    <property type="molecule type" value="Genomic_DNA"/>
</dbReference>
<dbReference type="AlphaFoldDB" id="A0A272ENI8"/>
<comment type="function">
    <text evidence="10">Catalyzes the transfer of pyrophosphate from adenosine triphosphate (ATP) to 6-hydroxymethyl-7,8-dihydropterin, an enzymatic step in folate biosynthesis pathway.</text>
</comment>
<evidence type="ECO:0000256" key="12">
    <source>
        <dbReference type="ARBA" id="ARBA00033413"/>
    </source>
</evidence>
<dbReference type="NCBIfam" id="TIGR01498">
    <property type="entry name" value="folK"/>
    <property type="match status" value="1"/>
</dbReference>
<accession>A0A272ENI8</accession>
<evidence type="ECO:0000256" key="10">
    <source>
        <dbReference type="ARBA" id="ARBA00029409"/>
    </source>
</evidence>
<dbReference type="PROSITE" id="PS00794">
    <property type="entry name" value="HPPK"/>
    <property type="match status" value="1"/>
</dbReference>
<dbReference type="OrthoDB" id="9808041at2"/>
<evidence type="ECO:0000313" key="16">
    <source>
        <dbReference type="Proteomes" id="UP000216107"/>
    </source>
</evidence>
<dbReference type="GO" id="GO:0046654">
    <property type="term" value="P:tetrahydrofolate biosynthetic process"/>
    <property type="evidence" value="ECO:0007669"/>
    <property type="project" value="UniProtKB-UniPathway"/>
</dbReference>
<evidence type="ECO:0000256" key="7">
    <source>
        <dbReference type="ARBA" id="ARBA00022777"/>
    </source>
</evidence>
<evidence type="ECO:0000313" key="17">
    <source>
        <dbReference type="Proteomes" id="UP000623509"/>
    </source>
</evidence>
<gene>
    <name evidence="15" type="primary">folK</name>
    <name evidence="14" type="ORF">BGI27_08700</name>
    <name evidence="15" type="ORF">CGU29_15245</name>
</gene>
<dbReference type="EMBL" id="MDUX01000024">
    <property type="protein sequence ID" value="KAF7599293.1"/>
    <property type="molecule type" value="Genomic_DNA"/>
</dbReference>
<evidence type="ECO:0000313" key="15">
    <source>
        <dbReference type="EMBL" id="PAS91661.1"/>
    </source>
</evidence>
<comment type="caution">
    <text evidence="15">The sequence shown here is derived from an EMBL/GenBank/DDBJ whole genome shotgun (WGS) entry which is preliminary data.</text>
</comment>
<evidence type="ECO:0000256" key="4">
    <source>
        <dbReference type="ARBA" id="ARBA00016218"/>
    </source>
</evidence>
<protein>
    <recommendedName>
        <fullName evidence="4">2-amino-4-hydroxy-6-hydroxymethyldihydropteridine pyrophosphokinase</fullName>
        <ecNumber evidence="3">2.7.6.3</ecNumber>
    </recommendedName>
    <alternativeName>
        <fullName evidence="11">6-hydroxymethyl-7,8-dihydropterin pyrophosphokinase</fullName>
    </alternativeName>
    <alternativeName>
        <fullName evidence="12">7,8-dihydro-6-hydroxymethylpterin-pyrophosphokinase</fullName>
    </alternativeName>
</protein>
<dbReference type="PANTHER" id="PTHR43071">
    <property type="entry name" value="2-AMINO-4-HYDROXY-6-HYDROXYMETHYLDIHYDROPTERIDINE PYROPHOSPHOKINASE"/>
    <property type="match status" value="1"/>
</dbReference>
<dbReference type="SUPFAM" id="SSF55083">
    <property type="entry name" value="6-hydroxymethyl-7,8-dihydropterin pyrophosphokinase, HPPK"/>
    <property type="match status" value="1"/>
</dbReference>